<accession>A0ABQ0NY11</accession>
<dbReference type="Proteomes" id="UP001062901">
    <property type="component" value="Unassembled WGS sequence"/>
</dbReference>
<feature type="compositionally biased region" description="Polar residues" evidence="1">
    <location>
        <begin position="43"/>
        <end position="66"/>
    </location>
</feature>
<organism evidence="3 4">
    <name type="scientific">Saccharibacter floricola DSM 15669</name>
    <dbReference type="NCBI Taxonomy" id="1123227"/>
    <lineage>
        <taxon>Bacteria</taxon>
        <taxon>Pseudomonadati</taxon>
        <taxon>Pseudomonadota</taxon>
        <taxon>Alphaproteobacteria</taxon>
        <taxon>Acetobacterales</taxon>
        <taxon>Acetobacteraceae</taxon>
        <taxon>Saccharibacter</taxon>
    </lineage>
</organism>
<sequence>MTNYNIFGNTYPPDGSPPKHFSIDLDNHSSSQSPVRNAPWLSDTATYGGQGGPSASTAGRGTSNDQVAGGGGYGYDPFSGFHWASNVIESPVTDPNYQGEYFYYGAQEGGRTLIEPAMIGGHWASKLGTLTPTHLDISMQSDGHTYGVTSTYKMSSMKGLNVGDSTFTYGPNGFQWQTISPQLNTLMQQHGYDTITNAAANNIASNNLVPTQVSLVSQYHTPDGNNYTVVKALNPGVASSGATATPTINMTTAQKKAVYVVTSSPIDYKKTFDPFQLYTAVMNSPDVSDDDKATFSQTVNMTTGDSGSGNYPAFVAAFLSYGITPTLSGDVINPNGAGGFQYTNLPPGFWDAMSRNHDTIEDVIHSGAVGGAPSYMYSCFLSGTLIRTEGGDKLIESIQVGDRVCVGDAEGSLAGTRPVTRVLRRHVCVETDRSSSFAGWPILIVKNAFSVGVPSQDLRVTAEHCFYFDGHFVPARMLVNGESIRYDERCKEYDYHHIELDSHDVIWANNTLTESWLDTDTFFQQGVDGAWQPVPGDHELLQGPTVDMSSCRRLEWGRDSAFPLAVERSFVEPLYHKLEARAVLLQQHSVKHISETISEAQKDDGKESGVYLELEDGRRIGPVRKRGRFLYFPIPDEAGSALWLCSNVSQPSEVEGPFVDDRRYLGRLIGMISLWEGGREIALTDHLTSDHLPGWFKREAGPYRWTNGHAVLRLPKRKPSTFMRKYILVLEIVAGDCAEQETADGQIVLAE</sequence>
<evidence type="ECO:0000313" key="3">
    <source>
        <dbReference type="EMBL" id="GBQ06011.1"/>
    </source>
</evidence>
<protein>
    <recommendedName>
        <fullName evidence="2">Hedgehog/Intein (Hint) domain-containing protein</fullName>
    </recommendedName>
</protein>
<evidence type="ECO:0000256" key="1">
    <source>
        <dbReference type="SAM" id="MobiDB-lite"/>
    </source>
</evidence>
<dbReference type="EMBL" id="BAQD01000009">
    <property type="protein sequence ID" value="GBQ06011.1"/>
    <property type="molecule type" value="Genomic_DNA"/>
</dbReference>
<comment type="caution">
    <text evidence="3">The sequence shown here is derived from an EMBL/GenBank/DDBJ whole genome shotgun (WGS) entry which is preliminary data.</text>
</comment>
<dbReference type="InterPro" id="IPR028992">
    <property type="entry name" value="Hedgehog/Intein_dom"/>
</dbReference>
<keyword evidence="4" id="KW-1185">Reference proteome</keyword>
<evidence type="ECO:0000313" key="4">
    <source>
        <dbReference type="Proteomes" id="UP001062901"/>
    </source>
</evidence>
<proteinExistence type="predicted"/>
<gene>
    <name evidence="3" type="ORF">AA15669_0742</name>
</gene>
<dbReference type="Pfam" id="PF13403">
    <property type="entry name" value="Hint_2"/>
    <property type="match status" value="1"/>
</dbReference>
<reference evidence="3" key="1">
    <citation type="submission" date="2013-04" db="EMBL/GenBank/DDBJ databases">
        <title>The genome sequencing project of 58 acetic acid bacteria.</title>
        <authorList>
            <person name="Okamoto-Kainuma A."/>
            <person name="Ishikawa M."/>
            <person name="Umino S."/>
            <person name="Koizumi Y."/>
            <person name="Shiwa Y."/>
            <person name="Yoshikawa H."/>
            <person name="Matsutani M."/>
            <person name="Matsushita K."/>
        </authorList>
    </citation>
    <scope>NUCLEOTIDE SEQUENCE</scope>
    <source>
        <strain evidence="3">DSM 15669</strain>
    </source>
</reference>
<evidence type="ECO:0000259" key="2">
    <source>
        <dbReference type="Pfam" id="PF13403"/>
    </source>
</evidence>
<name>A0ABQ0NY11_9PROT</name>
<dbReference type="InterPro" id="IPR036844">
    <property type="entry name" value="Hint_dom_sf"/>
</dbReference>
<dbReference type="Gene3D" id="2.170.16.10">
    <property type="entry name" value="Hedgehog/Intein (Hint) domain"/>
    <property type="match status" value="1"/>
</dbReference>
<feature type="region of interest" description="Disordered" evidence="1">
    <location>
        <begin position="1"/>
        <end position="68"/>
    </location>
</feature>
<dbReference type="SUPFAM" id="SSF51294">
    <property type="entry name" value="Hedgehog/intein (Hint) domain"/>
    <property type="match status" value="1"/>
</dbReference>
<feature type="domain" description="Hedgehog/Intein (Hint)" evidence="2">
    <location>
        <begin position="379"/>
        <end position="519"/>
    </location>
</feature>